<keyword evidence="3" id="KW-1185">Reference proteome</keyword>
<dbReference type="EMBL" id="BAAAOQ010000005">
    <property type="protein sequence ID" value="GAA2194182.1"/>
    <property type="molecule type" value="Genomic_DNA"/>
</dbReference>
<proteinExistence type="predicted"/>
<feature type="compositionally biased region" description="Low complexity" evidence="1">
    <location>
        <begin position="12"/>
        <end position="29"/>
    </location>
</feature>
<accession>A0ABP5N647</accession>
<evidence type="ECO:0000313" key="2">
    <source>
        <dbReference type="EMBL" id="GAA2194182.1"/>
    </source>
</evidence>
<reference evidence="3" key="1">
    <citation type="journal article" date="2019" name="Int. J. Syst. Evol. Microbiol.">
        <title>The Global Catalogue of Microorganisms (GCM) 10K type strain sequencing project: providing services to taxonomists for standard genome sequencing and annotation.</title>
        <authorList>
            <consortium name="The Broad Institute Genomics Platform"/>
            <consortium name="The Broad Institute Genome Sequencing Center for Infectious Disease"/>
            <person name="Wu L."/>
            <person name="Ma J."/>
        </authorList>
    </citation>
    <scope>NUCLEOTIDE SEQUENCE [LARGE SCALE GENOMIC DNA]</scope>
    <source>
        <strain evidence="3">JCM 14924</strain>
    </source>
</reference>
<feature type="region of interest" description="Disordered" evidence="1">
    <location>
        <begin position="1"/>
        <end position="41"/>
    </location>
</feature>
<protein>
    <submittedName>
        <fullName evidence="2">Uncharacterized protein</fullName>
    </submittedName>
</protein>
<evidence type="ECO:0000313" key="3">
    <source>
        <dbReference type="Proteomes" id="UP001501391"/>
    </source>
</evidence>
<name>A0ABP5N647_9ACTN</name>
<organism evidence="2 3">
    <name type="scientific">Streptomyces bangladeshensis</name>
    <dbReference type="NCBI Taxonomy" id="295352"/>
    <lineage>
        <taxon>Bacteria</taxon>
        <taxon>Bacillati</taxon>
        <taxon>Actinomycetota</taxon>
        <taxon>Actinomycetes</taxon>
        <taxon>Kitasatosporales</taxon>
        <taxon>Streptomycetaceae</taxon>
        <taxon>Streptomyces</taxon>
    </lineage>
</organism>
<evidence type="ECO:0000256" key="1">
    <source>
        <dbReference type="SAM" id="MobiDB-lite"/>
    </source>
</evidence>
<sequence length="97" mass="9681">MQSGVEALTRSPVAPAEPAEAPLEPAEPFDAADAEPVEPVVSEVPVPLPAVGAAAAGDDATVAEVVGADDEVPSPSLWQAVSDRARTVPAAASSVER</sequence>
<gene>
    <name evidence="2" type="ORF">GCM10009787_19110</name>
</gene>
<dbReference type="Proteomes" id="UP001501391">
    <property type="component" value="Unassembled WGS sequence"/>
</dbReference>
<comment type="caution">
    <text evidence="2">The sequence shown here is derived from an EMBL/GenBank/DDBJ whole genome shotgun (WGS) entry which is preliminary data.</text>
</comment>